<feature type="region of interest" description="Disordered" evidence="1">
    <location>
        <begin position="44"/>
        <end position="108"/>
    </location>
</feature>
<evidence type="ECO:0000256" key="1">
    <source>
        <dbReference type="SAM" id="MobiDB-lite"/>
    </source>
</evidence>
<evidence type="ECO:0000313" key="2">
    <source>
        <dbReference type="EMBL" id="KAK5090702.1"/>
    </source>
</evidence>
<proteinExistence type="predicted"/>
<sequence length="589" mass="66899">MQDGSRDRASRPMTTENIAARIQSLRNILSSERHTTAEQQVALEALDREEADRRQTIERESDSALTTGPRLHSNGEHWEPRGSTSPASVARERRRGFRPTARLAHQRDRMARLARTDPVEQVTTAASTLPPLHAARTRQASVELDLEAPPMREGRYPKRRKLDDGTFDEARQCPEYGLDGSLRPGNLQMKVLCAGNSYDARSTSDEIAKLNLWAADNSDVFRSKRRRCTILMKHQGGWPFSLSKLVVKIPKDDYDSMPLQGMVFIAMTDDKLLEKTSHYDSLEPVSYPVQRLRAYDSYRPSQDYLPRPRSLFGAPSHVRPMPRPHDAQWCDSNNFDEPVTIGLVEGFDTTVETVLEESSDVLSSPRSPRPWHDPDHEYTRRQYALRAETYRPNYAAEERRRIRAAAYAEAAEQSRTSTTPSDSEDEDVPLYRGVPSSQRELNEAEYRQQVILEEMRERRNRGDGFTYHWTRYDNDGDTASHDHEVAGAQAASRSTNHTSSKRLPTTNEMTQNRSALSGSDDNDQKILPHARFQMVKQGGGISINFEPAISGKYILVKLWTRCPHSCVTVQGVVPYGYAGLRQLPDLSFR</sequence>
<feature type="compositionally biased region" description="Polar residues" evidence="1">
    <location>
        <begin position="491"/>
        <end position="519"/>
    </location>
</feature>
<feature type="compositionally biased region" description="Basic and acidic residues" evidence="1">
    <location>
        <begin position="45"/>
        <end position="62"/>
    </location>
</feature>
<organism evidence="2 3">
    <name type="scientific">Lithohypha guttulata</name>
    <dbReference type="NCBI Taxonomy" id="1690604"/>
    <lineage>
        <taxon>Eukaryota</taxon>
        <taxon>Fungi</taxon>
        <taxon>Dikarya</taxon>
        <taxon>Ascomycota</taxon>
        <taxon>Pezizomycotina</taxon>
        <taxon>Eurotiomycetes</taxon>
        <taxon>Chaetothyriomycetidae</taxon>
        <taxon>Chaetothyriales</taxon>
        <taxon>Trichomeriaceae</taxon>
        <taxon>Lithohypha</taxon>
    </lineage>
</organism>
<reference evidence="2 3" key="1">
    <citation type="submission" date="2023-08" db="EMBL/GenBank/DDBJ databases">
        <title>Black Yeasts Isolated from many extreme environments.</title>
        <authorList>
            <person name="Coleine C."/>
            <person name="Stajich J.E."/>
            <person name="Selbmann L."/>
        </authorList>
    </citation>
    <scope>NUCLEOTIDE SEQUENCE [LARGE SCALE GENOMIC DNA]</scope>
    <source>
        <strain evidence="2 3">CCFEE 5910</strain>
    </source>
</reference>
<dbReference type="AlphaFoldDB" id="A0AAN7Y9V9"/>
<protein>
    <submittedName>
        <fullName evidence="2">Uncharacterized protein</fullName>
    </submittedName>
</protein>
<name>A0AAN7Y9V9_9EURO</name>
<accession>A0AAN7Y9V9</accession>
<dbReference type="EMBL" id="JAVRRJ010000001">
    <property type="protein sequence ID" value="KAK5090702.1"/>
    <property type="molecule type" value="Genomic_DNA"/>
</dbReference>
<comment type="caution">
    <text evidence="2">The sequence shown here is derived from an EMBL/GenBank/DDBJ whole genome shotgun (WGS) entry which is preliminary data.</text>
</comment>
<evidence type="ECO:0000313" key="3">
    <source>
        <dbReference type="Proteomes" id="UP001309876"/>
    </source>
</evidence>
<gene>
    <name evidence="2" type="ORF">LTR05_000877</name>
</gene>
<feature type="region of interest" description="Disordered" evidence="1">
    <location>
        <begin position="478"/>
        <end position="524"/>
    </location>
</feature>
<feature type="region of interest" description="Disordered" evidence="1">
    <location>
        <begin position="407"/>
        <end position="445"/>
    </location>
</feature>
<feature type="region of interest" description="Disordered" evidence="1">
    <location>
        <begin position="355"/>
        <end position="377"/>
    </location>
</feature>
<dbReference type="Proteomes" id="UP001309876">
    <property type="component" value="Unassembled WGS sequence"/>
</dbReference>
<keyword evidence="3" id="KW-1185">Reference proteome</keyword>